<evidence type="ECO:0000313" key="2">
    <source>
        <dbReference type="Proteomes" id="UP001056079"/>
    </source>
</evidence>
<organism evidence="1 2">
    <name type="scientific">Streptomyces filamentosus</name>
    <name type="common">Streptomyces roseosporus</name>
    <dbReference type="NCBI Taxonomy" id="67294"/>
    <lineage>
        <taxon>Bacteria</taxon>
        <taxon>Bacillati</taxon>
        <taxon>Actinomycetota</taxon>
        <taxon>Actinomycetes</taxon>
        <taxon>Kitasatosporales</taxon>
        <taxon>Streptomycetaceae</taxon>
        <taxon>Streptomyces</taxon>
    </lineage>
</organism>
<name>A0ABY4USP7_STRFL</name>
<dbReference type="RefSeq" id="WP_006127207.1">
    <property type="nucleotide sequence ID" value="NZ_CP098609.1"/>
</dbReference>
<dbReference type="Proteomes" id="UP001056079">
    <property type="component" value="Chromosome"/>
</dbReference>
<reference evidence="1" key="1">
    <citation type="submission" date="2021-08" db="EMBL/GenBank/DDBJ databases">
        <title>DNA methylation of m4C regulates biosynthesis of daptomycin in Streptomyces roseosporus L30.</title>
        <authorList>
            <person name="Fang J.-L."/>
        </authorList>
    </citation>
    <scope>NUCLEOTIDE SEQUENCE</scope>
    <source>
        <strain evidence="1">L30</strain>
    </source>
</reference>
<evidence type="ECO:0000313" key="1">
    <source>
        <dbReference type="EMBL" id="USC47341.1"/>
    </source>
</evidence>
<protein>
    <submittedName>
        <fullName evidence="1">Uncharacterized protein</fullName>
    </submittedName>
</protein>
<dbReference type="EMBL" id="CP098609">
    <property type="protein sequence ID" value="USC47341.1"/>
    <property type="molecule type" value="Genomic_DNA"/>
</dbReference>
<proteinExistence type="predicted"/>
<accession>A0ABY4USP7</accession>
<sequence>MAHGEGGPTASDAGKSFDSLYAVNPQQALAIEAQKMKAFKNRVDDLLIALDDSEAAPARMGGGRMPRAQLGAVEFGEAQFLYESYTVVHDELEKLSKALGAQIEGMGLAVYSSRVGYDNVDQHIRDRMKAINAEVESLYDRERDPFVEVTPKEKKADKEASF</sequence>
<gene>
    <name evidence="1" type="ORF">K7395_11585</name>
</gene>
<keyword evidence="2" id="KW-1185">Reference proteome</keyword>